<evidence type="ECO:0000313" key="1">
    <source>
        <dbReference type="EMBL" id="MEH7828448.1"/>
    </source>
</evidence>
<proteinExistence type="predicted"/>
<dbReference type="EMBL" id="JBALHR010000004">
    <property type="protein sequence ID" value="MEH7828448.1"/>
    <property type="molecule type" value="Genomic_DNA"/>
</dbReference>
<keyword evidence="2" id="KW-1185">Reference proteome</keyword>
<organism evidence="1 2">
    <name type="scientific">Gemmobacter denitrificans</name>
    <dbReference type="NCBI Taxonomy" id="3123040"/>
    <lineage>
        <taxon>Bacteria</taxon>
        <taxon>Pseudomonadati</taxon>
        <taxon>Pseudomonadota</taxon>
        <taxon>Alphaproteobacteria</taxon>
        <taxon>Rhodobacterales</taxon>
        <taxon>Paracoccaceae</taxon>
        <taxon>Gemmobacter</taxon>
    </lineage>
</organism>
<gene>
    <name evidence="1" type="ORF">V6590_09810</name>
</gene>
<evidence type="ECO:0008006" key="3">
    <source>
        <dbReference type="Google" id="ProtNLM"/>
    </source>
</evidence>
<accession>A0ABU8BUS4</accession>
<dbReference type="RefSeq" id="WP_335422391.1">
    <property type="nucleotide sequence ID" value="NZ_JBALHR010000004.1"/>
</dbReference>
<reference evidence="1" key="1">
    <citation type="submission" date="2024-02" db="EMBL/GenBank/DDBJ databases">
        <title>Genome sequences of strain Gemmobacter sp. JM10B15.</title>
        <authorList>
            <person name="Zhang M."/>
        </authorList>
    </citation>
    <scope>NUCLEOTIDE SEQUENCE</scope>
    <source>
        <strain evidence="1">JM10B15</strain>
    </source>
</reference>
<dbReference type="Proteomes" id="UP001431963">
    <property type="component" value="Unassembled WGS sequence"/>
</dbReference>
<comment type="caution">
    <text evidence="1">The sequence shown here is derived from an EMBL/GenBank/DDBJ whole genome shotgun (WGS) entry which is preliminary data.</text>
</comment>
<protein>
    <recommendedName>
        <fullName evidence="3">Helix-turn-helix protein</fullName>
    </recommendedName>
</protein>
<evidence type="ECO:0000313" key="2">
    <source>
        <dbReference type="Proteomes" id="UP001431963"/>
    </source>
</evidence>
<name>A0ABU8BUS4_9RHOB</name>
<sequence>MTMTNASSTPRLPSTATPIRIRGTVYPSMGAAARSLRVHLTTVARALDAGRLENVGLYRKAGKARSCVVNGIEYPSMIKAAEAVGMDAEVFRRRYREQVFSGASITHPTK</sequence>